<evidence type="ECO:0000313" key="3">
    <source>
        <dbReference type="Proteomes" id="UP000248012"/>
    </source>
</evidence>
<protein>
    <submittedName>
        <fullName evidence="2">Uncharacterized protein</fullName>
    </submittedName>
</protein>
<feature type="transmembrane region" description="Helical" evidence="1">
    <location>
        <begin position="141"/>
        <end position="163"/>
    </location>
</feature>
<name>A0A2V4N248_9RHOB</name>
<keyword evidence="1" id="KW-0812">Transmembrane</keyword>
<dbReference type="Proteomes" id="UP000248012">
    <property type="component" value="Unassembled WGS sequence"/>
</dbReference>
<dbReference type="EMBL" id="QFVT01000002">
    <property type="protein sequence ID" value="PYC48854.1"/>
    <property type="molecule type" value="Genomic_DNA"/>
</dbReference>
<dbReference type="RefSeq" id="WP_110794433.1">
    <property type="nucleotide sequence ID" value="NZ_KZ826481.1"/>
</dbReference>
<proteinExistence type="predicted"/>
<reference evidence="2 3" key="1">
    <citation type="submission" date="2018-05" db="EMBL/GenBank/DDBJ databases">
        <title>Oceanovita maritima gen. nov., sp. nov., a marine bacterium in the family Rhodobacteraceae isolated from surface seawater of Lundu port Xiamen, China.</title>
        <authorList>
            <person name="Hetharua B.H."/>
            <person name="Min D."/>
            <person name="Liao H."/>
            <person name="Tian Y."/>
        </authorList>
    </citation>
    <scope>NUCLEOTIDE SEQUENCE [LARGE SCALE GENOMIC DNA]</scope>
    <source>
        <strain evidence="2 3">FSX-11</strain>
    </source>
</reference>
<sequence>MSEIGKLVFDHTVAKLEAQRGDLSNLRNQAAMSLAMTGLVGTFFATIFVGIGGASGGVADFTSRLAIPLLLVVILFALSLGYAMSVVVWLEDVTFSFDGPTMFEIYDELNDTDAFYRKYAEDGESYFGENEVKISKAQHRLWMAMVLGWGQIIPWSTIIRSMLFV</sequence>
<keyword evidence="1" id="KW-1133">Transmembrane helix</keyword>
<organism evidence="2 3">
    <name type="scientific">Litorivita pollutaquae</name>
    <dbReference type="NCBI Taxonomy" id="2200892"/>
    <lineage>
        <taxon>Bacteria</taxon>
        <taxon>Pseudomonadati</taxon>
        <taxon>Pseudomonadota</taxon>
        <taxon>Alphaproteobacteria</taxon>
        <taxon>Rhodobacterales</taxon>
        <taxon>Paracoccaceae</taxon>
        <taxon>Litorivita</taxon>
    </lineage>
</organism>
<keyword evidence="1" id="KW-0472">Membrane</keyword>
<comment type="caution">
    <text evidence="2">The sequence shown here is derived from an EMBL/GenBank/DDBJ whole genome shotgun (WGS) entry which is preliminary data.</text>
</comment>
<feature type="transmembrane region" description="Helical" evidence="1">
    <location>
        <begin position="65"/>
        <end position="90"/>
    </location>
</feature>
<feature type="transmembrane region" description="Helical" evidence="1">
    <location>
        <begin position="30"/>
        <end position="53"/>
    </location>
</feature>
<keyword evidence="3" id="KW-1185">Reference proteome</keyword>
<evidence type="ECO:0000256" key="1">
    <source>
        <dbReference type="SAM" id="Phobius"/>
    </source>
</evidence>
<dbReference type="AlphaFoldDB" id="A0A2V4N248"/>
<gene>
    <name evidence="2" type="ORF">DI396_01830</name>
</gene>
<accession>A0A2V4N248</accession>
<evidence type="ECO:0000313" key="2">
    <source>
        <dbReference type="EMBL" id="PYC48854.1"/>
    </source>
</evidence>